<sequence length="121" mass="12600">MRFFVAISIAATALFSTGLADSHAKCACQIASDRGTNDAATAGMCSYVGGVMSKSNVGFEKQVTTWSLTSILADNTITTGVLYPGKYCQGIGGHELGGDAVYEACRSQKCGDTYCQDSTCV</sequence>
<gene>
    <name evidence="1" type="primary">g9639</name>
    <name evidence="1" type="ORF">NpPPO83_00009639</name>
</gene>
<keyword evidence="2" id="KW-1185">Reference proteome</keyword>
<protein>
    <submittedName>
        <fullName evidence="1">Uncharacterized protein</fullName>
    </submittedName>
</protein>
<dbReference type="Proteomes" id="UP001165186">
    <property type="component" value="Unassembled WGS sequence"/>
</dbReference>
<proteinExistence type="predicted"/>
<dbReference type="EMBL" id="BSXG01000029">
    <property type="protein sequence ID" value="GME26561.1"/>
    <property type="molecule type" value="Genomic_DNA"/>
</dbReference>
<evidence type="ECO:0000313" key="2">
    <source>
        <dbReference type="Proteomes" id="UP001165186"/>
    </source>
</evidence>
<accession>A0ACB5S1J7</accession>
<reference evidence="1" key="1">
    <citation type="submission" date="2024-09" db="EMBL/GenBank/DDBJ databases">
        <title>Draft Genome Sequences of Neofusicoccum parvum.</title>
        <authorList>
            <person name="Ashida A."/>
            <person name="Camagna M."/>
            <person name="Tanaka A."/>
            <person name="Takemoto D."/>
        </authorList>
    </citation>
    <scope>NUCLEOTIDE SEQUENCE</scope>
    <source>
        <strain evidence="1">PPO83</strain>
    </source>
</reference>
<organism evidence="1 2">
    <name type="scientific">Neofusicoccum parvum</name>
    <dbReference type="NCBI Taxonomy" id="310453"/>
    <lineage>
        <taxon>Eukaryota</taxon>
        <taxon>Fungi</taxon>
        <taxon>Dikarya</taxon>
        <taxon>Ascomycota</taxon>
        <taxon>Pezizomycotina</taxon>
        <taxon>Dothideomycetes</taxon>
        <taxon>Dothideomycetes incertae sedis</taxon>
        <taxon>Botryosphaeriales</taxon>
        <taxon>Botryosphaeriaceae</taxon>
        <taxon>Neofusicoccum</taxon>
    </lineage>
</organism>
<evidence type="ECO:0000313" key="1">
    <source>
        <dbReference type="EMBL" id="GME26561.1"/>
    </source>
</evidence>
<name>A0ACB5S1J7_9PEZI</name>
<comment type="caution">
    <text evidence="1">The sequence shown here is derived from an EMBL/GenBank/DDBJ whole genome shotgun (WGS) entry which is preliminary data.</text>
</comment>